<evidence type="ECO:0000313" key="3">
    <source>
        <dbReference type="Proteomes" id="UP001236585"/>
    </source>
</evidence>
<accession>A0ABY8VZH9</accession>
<dbReference type="PANTHER" id="PTHR35526">
    <property type="entry name" value="ANTI-SIGMA-F FACTOR RSBW-RELATED"/>
    <property type="match status" value="1"/>
</dbReference>
<dbReference type="InterPro" id="IPR050267">
    <property type="entry name" value="Anti-sigma-factor_SerPK"/>
</dbReference>
<dbReference type="Gene3D" id="3.30.750.24">
    <property type="entry name" value="STAS domain"/>
    <property type="match status" value="1"/>
</dbReference>
<evidence type="ECO:0000313" key="2">
    <source>
        <dbReference type="EMBL" id="WIM88296.1"/>
    </source>
</evidence>
<dbReference type="PANTHER" id="PTHR35526:SF3">
    <property type="entry name" value="ANTI-SIGMA-F FACTOR RSBW"/>
    <property type="match status" value="1"/>
</dbReference>
<proteinExistence type="predicted"/>
<dbReference type="Gene3D" id="3.30.565.10">
    <property type="entry name" value="Histidine kinase-like ATPase, C-terminal domain"/>
    <property type="match status" value="1"/>
</dbReference>
<organism evidence="2 3">
    <name type="scientific">Candidatus Mycobacterium wuenschmannii</name>
    <dbReference type="NCBI Taxonomy" id="3027808"/>
    <lineage>
        <taxon>Bacteria</taxon>
        <taxon>Bacillati</taxon>
        <taxon>Actinomycetota</taxon>
        <taxon>Actinomycetes</taxon>
        <taxon>Mycobacteriales</taxon>
        <taxon>Mycobacteriaceae</taxon>
        <taxon>Mycobacterium</taxon>
    </lineage>
</organism>
<dbReference type="Proteomes" id="UP001236585">
    <property type="component" value="Chromosome"/>
</dbReference>
<dbReference type="InterPro" id="IPR036890">
    <property type="entry name" value="HATPase_C_sf"/>
</dbReference>
<dbReference type="EMBL" id="CP126981">
    <property type="protein sequence ID" value="WIM88296.1"/>
    <property type="molecule type" value="Genomic_DNA"/>
</dbReference>
<dbReference type="PROSITE" id="PS50801">
    <property type="entry name" value="STAS"/>
    <property type="match status" value="1"/>
</dbReference>
<name>A0ABY8VZH9_9MYCO</name>
<gene>
    <name evidence="2" type="ORF">PT015_01910</name>
</gene>
<evidence type="ECO:0000259" key="1">
    <source>
        <dbReference type="PROSITE" id="PS50801"/>
    </source>
</evidence>
<sequence length="250" mass="27580">MAGRNSELRFNAKDVGDARVLSIEGVLDATTYLETREAIVKAILDEPQLVVVDVTGLSVREEPAWAVFTSVRWQTAEWPDVPVGLVSAHQHDRNALLRNGTTRHVPVYATVESALSEMAVDARRRYRRRARASIPAQRKSIRRCRELAGEWLTAWSRTDFIHVVSLVATELVEAALAATDTDFVLRLETDGSTVSVAIQHVGIANPARRKAHGDRVSGLDLVAGNSRAWGTYTTLSSNTIWAVVGPENRF</sequence>
<dbReference type="InterPro" id="IPR036513">
    <property type="entry name" value="STAS_dom_sf"/>
</dbReference>
<dbReference type="SUPFAM" id="SSF52091">
    <property type="entry name" value="SpoIIaa-like"/>
    <property type="match status" value="1"/>
</dbReference>
<keyword evidence="3" id="KW-1185">Reference proteome</keyword>
<feature type="domain" description="STAS" evidence="1">
    <location>
        <begin position="8"/>
        <end position="118"/>
    </location>
</feature>
<dbReference type="RefSeq" id="WP_285188440.1">
    <property type="nucleotide sequence ID" value="NZ_CP126981.1"/>
</dbReference>
<dbReference type="InterPro" id="IPR002645">
    <property type="entry name" value="STAS_dom"/>
</dbReference>
<dbReference type="Pfam" id="PF01740">
    <property type="entry name" value="STAS"/>
    <property type="match status" value="1"/>
</dbReference>
<protein>
    <submittedName>
        <fullName evidence="2">Sulfate transporter</fullName>
    </submittedName>
</protein>
<reference evidence="2 3" key="1">
    <citation type="journal article" date="2023" name="Microbiol. Resour. Announc.">
        <title>Complete Genome Sequence of Mycobacterium wuenschmanii, a novel Nontuberculous Mycobacterium Isolated from a captive population of Amazon Milk Frogs.</title>
        <authorList>
            <person name="Hicks J."/>
            <person name="Zeineldin M."/>
            <person name="Ward H."/>
            <person name="Wuenschmann A."/>
            <person name="Camp P."/>
            <person name="Farrell D."/>
            <person name="Lehman K."/>
            <person name="Thacker T."/>
            <person name="Cuthbert E."/>
        </authorList>
    </citation>
    <scope>NUCLEOTIDE SEQUENCE [LARGE SCALE GENOMIC DNA]</scope>
    <source>
        <strain evidence="2 3">Wuenschmanii</strain>
    </source>
</reference>